<feature type="region of interest" description="Disordered" evidence="8">
    <location>
        <begin position="621"/>
        <end position="725"/>
    </location>
</feature>
<keyword evidence="5" id="KW-0833">Ubl conjugation pathway</keyword>
<feature type="transmembrane region" description="Helical" evidence="9">
    <location>
        <begin position="30"/>
        <end position="47"/>
    </location>
</feature>
<organism evidence="11 12">
    <name type="scientific">Elsinoe australis</name>
    <dbReference type="NCBI Taxonomy" id="40998"/>
    <lineage>
        <taxon>Eukaryota</taxon>
        <taxon>Fungi</taxon>
        <taxon>Dikarya</taxon>
        <taxon>Ascomycota</taxon>
        <taxon>Pezizomycotina</taxon>
        <taxon>Dothideomycetes</taxon>
        <taxon>Dothideomycetidae</taxon>
        <taxon>Myriangiales</taxon>
        <taxon>Elsinoaceae</taxon>
        <taxon>Elsinoe</taxon>
    </lineage>
</organism>
<evidence type="ECO:0000259" key="10">
    <source>
        <dbReference type="PROSITE" id="PS50235"/>
    </source>
</evidence>
<protein>
    <recommendedName>
        <fullName evidence="3">ubiquitinyl hydrolase 1</fullName>
        <ecNumber evidence="3">3.4.19.12</ecNumber>
    </recommendedName>
</protein>
<keyword evidence="9" id="KW-0812">Transmembrane</keyword>
<evidence type="ECO:0000256" key="6">
    <source>
        <dbReference type="ARBA" id="ARBA00022801"/>
    </source>
</evidence>
<evidence type="ECO:0000256" key="4">
    <source>
        <dbReference type="ARBA" id="ARBA00022670"/>
    </source>
</evidence>
<dbReference type="InterPro" id="IPR018200">
    <property type="entry name" value="USP_CS"/>
</dbReference>
<keyword evidence="12" id="KW-1185">Reference proteome</keyword>
<dbReference type="GO" id="GO:0005829">
    <property type="term" value="C:cytosol"/>
    <property type="evidence" value="ECO:0007669"/>
    <property type="project" value="TreeGrafter"/>
</dbReference>
<accession>A0A2P7Z7S6</accession>
<keyword evidence="6" id="KW-0378">Hydrolase</keyword>
<dbReference type="AlphaFoldDB" id="A0A2P7Z7S6"/>
<keyword evidence="7" id="KW-0788">Thiol protease</keyword>
<evidence type="ECO:0000256" key="3">
    <source>
        <dbReference type="ARBA" id="ARBA00012759"/>
    </source>
</evidence>
<dbReference type="InterPro" id="IPR001394">
    <property type="entry name" value="Peptidase_C19_UCH"/>
</dbReference>
<evidence type="ECO:0000313" key="11">
    <source>
        <dbReference type="EMBL" id="PSK44256.1"/>
    </source>
</evidence>
<dbReference type="GO" id="GO:0006508">
    <property type="term" value="P:proteolysis"/>
    <property type="evidence" value="ECO:0007669"/>
    <property type="project" value="UniProtKB-KW"/>
</dbReference>
<dbReference type="OrthoDB" id="2020758at2759"/>
<name>A0A2P7Z7S6_9PEZI</name>
<dbReference type="GO" id="GO:0016579">
    <property type="term" value="P:protein deubiquitination"/>
    <property type="evidence" value="ECO:0007669"/>
    <property type="project" value="InterPro"/>
</dbReference>
<dbReference type="PROSITE" id="PS50235">
    <property type="entry name" value="USP_3"/>
    <property type="match status" value="1"/>
</dbReference>
<feature type="transmembrane region" description="Helical" evidence="9">
    <location>
        <begin position="59"/>
        <end position="79"/>
    </location>
</feature>
<evidence type="ECO:0000256" key="1">
    <source>
        <dbReference type="ARBA" id="ARBA00000707"/>
    </source>
</evidence>
<dbReference type="PANTHER" id="PTHR24006">
    <property type="entry name" value="UBIQUITIN CARBOXYL-TERMINAL HYDROLASE"/>
    <property type="match status" value="1"/>
</dbReference>
<feature type="domain" description="USP" evidence="10">
    <location>
        <begin position="141"/>
        <end position="592"/>
    </location>
</feature>
<dbReference type="STRING" id="40998.A0A2P7Z7S6"/>
<feature type="region of interest" description="Disordered" evidence="8">
    <location>
        <begin position="260"/>
        <end position="280"/>
    </location>
</feature>
<proteinExistence type="inferred from homology"/>
<evidence type="ECO:0000313" key="12">
    <source>
        <dbReference type="Proteomes" id="UP000243723"/>
    </source>
</evidence>
<dbReference type="CDD" id="cd02662">
    <property type="entry name" value="Peptidase_C19F"/>
    <property type="match status" value="1"/>
</dbReference>
<dbReference type="InterPro" id="IPR050164">
    <property type="entry name" value="Peptidase_C19"/>
</dbReference>
<dbReference type="GO" id="GO:0005634">
    <property type="term" value="C:nucleus"/>
    <property type="evidence" value="ECO:0007669"/>
    <property type="project" value="TreeGrafter"/>
</dbReference>
<evidence type="ECO:0000256" key="9">
    <source>
        <dbReference type="SAM" id="Phobius"/>
    </source>
</evidence>
<dbReference type="EMBL" id="NHZQ01000289">
    <property type="protein sequence ID" value="PSK44256.1"/>
    <property type="molecule type" value="Genomic_DNA"/>
</dbReference>
<evidence type="ECO:0000256" key="2">
    <source>
        <dbReference type="ARBA" id="ARBA00009085"/>
    </source>
</evidence>
<feature type="compositionally biased region" description="Basic residues" evidence="8">
    <location>
        <begin position="702"/>
        <end position="712"/>
    </location>
</feature>
<dbReference type="InterPro" id="IPR028889">
    <property type="entry name" value="USP"/>
</dbReference>
<dbReference type="SUPFAM" id="SSF54001">
    <property type="entry name" value="Cysteine proteinases"/>
    <property type="match status" value="1"/>
</dbReference>
<feature type="compositionally biased region" description="Polar residues" evidence="8">
    <location>
        <begin position="260"/>
        <end position="271"/>
    </location>
</feature>
<gene>
    <name evidence="11" type="ORF">B9Z65_236</name>
</gene>
<comment type="caution">
    <text evidence="11">The sequence shown here is derived from an EMBL/GenBank/DDBJ whole genome shotgun (WGS) entry which is preliminary data.</text>
</comment>
<comment type="catalytic activity">
    <reaction evidence="1">
        <text>Thiol-dependent hydrolysis of ester, thioester, amide, peptide and isopeptide bonds formed by the C-terminal Gly of ubiquitin (a 76-residue protein attached to proteins as an intracellular targeting signal).</text>
        <dbReference type="EC" id="3.4.19.12"/>
    </reaction>
</comment>
<dbReference type="EC" id="3.4.19.12" evidence="3"/>
<dbReference type="PANTHER" id="PTHR24006:SF888">
    <property type="entry name" value="UBIQUITIN CARBOXYL-TERMINAL HYDROLASE 30"/>
    <property type="match status" value="1"/>
</dbReference>
<comment type="similarity">
    <text evidence="2">Belongs to the peptidase C19 family.</text>
</comment>
<dbReference type="Proteomes" id="UP000243723">
    <property type="component" value="Unassembled WGS sequence"/>
</dbReference>
<dbReference type="Gene3D" id="3.90.70.10">
    <property type="entry name" value="Cysteine proteinases"/>
    <property type="match status" value="1"/>
</dbReference>
<evidence type="ECO:0000256" key="7">
    <source>
        <dbReference type="ARBA" id="ARBA00022807"/>
    </source>
</evidence>
<keyword evidence="9" id="KW-1133">Transmembrane helix</keyword>
<dbReference type="InterPro" id="IPR038765">
    <property type="entry name" value="Papain-like_cys_pep_sf"/>
</dbReference>
<feature type="region of interest" description="Disordered" evidence="8">
    <location>
        <begin position="363"/>
        <end position="382"/>
    </location>
</feature>
<feature type="compositionally biased region" description="Basic and acidic residues" evidence="8">
    <location>
        <begin position="673"/>
        <end position="693"/>
    </location>
</feature>
<keyword evidence="9" id="KW-0472">Membrane</keyword>
<dbReference type="Pfam" id="PF00443">
    <property type="entry name" value="UCH"/>
    <property type="match status" value="1"/>
</dbReference>
<evidence type="ECO:0000256" key="5">
    <source>
        <dbReference type="ARBA" id="ARBA00022786"/>
    </source>
</evidence>
<keyword evidence="4" id="KW-0645">Protease</keyword>
<dbReference type="PROSITE" id="PS00973">
    <property type="entry name" value="USP_2"/>
    <property type="match status" value="1"/>
</dbReference>
<evidence type="ECO:0000256" key="8">
    <source>
        <dbReference type="SAM" id="MobiDB-lite"/>
    </source>
</evidence>
<dbReference type="GO" id="GO:0004843">
    <property type="term" value="F:cysteine-type deubiquitinase activity"/>
    <property type="evidence" value="ECO:0007669"/>
    <property type="project" value="UniProtKB-EC"/>
</dbReference>
<reference evidence="11 12" key="1">
    <citation type="submission" date="2017-05" db="EMBL/GenBank/DDBJ databases">
        <title>Draft genome sequence of Elsinoe australis.</title>
        <authorList>
            <person name="Cheng Q."/>
        </authorList>
    </citation>
    <scope>NUCLEOTIDE SEQUENCE [LARGE SCALE GENOMIC DNA]</scope>
    <source>
        <strain evidence="11 12">NL1</strain>
    </source>
</reference>
<sequence>MSSYRVLDGDRGYRFSTESQLDERLLSPQTWIALGFALIYGFHLLVRHLDLAILSPAELLWNAIVYIVPVRLIQLLAHITGTTIAANMSEADTSSESRAMKSEALRQILRLSSAPRIPLGLQNLKSLQTLSPVKVVSDKPPGLGNWDNSCYQNSILQGLSALPSLAKFLDTSVASLGGDTTSTTASLHTLTKDLTTLENNGKRIWTPAKLKSMSSWQQQDAQEYYSRVLDDVEKDLKKAVGRKITSEGLKEIGQLDTMRSNATQSKATQQTESDRCPEAPFENPLEGLLGQRVACVSCDHSEGLAMLPFNCLTVSLGTGPRFSLESLLDDYTKLEDIDGVECLSCTFKRQEQRLESLLNSTRVTPSKDMMDDPSPNPAISSSTQIREQIKERLERVKQVIEDGDFTDQAIKKCAVTKESKISSTKTKQVVLARPPKSLAIHVNRSIFDEMTGALRKNLAYVGYPKYLSLKPWTLGQDRKTESGAVETWPFTATQSLVSQHHGLPSKTPPDYVLRAVVTHYGRHENGHYICYRQHRQGDEHSGCDESSDVESAKDLQKKTEQWWRLSDDDVSEATEEEVLNQGGVFMLFYERLSDFMAQSLDVETSSLVEEANDSEVRVLNRPEVGAEALQPDDGSTVETLTTDNKPDTSALRTSDDGLPTEKPSQELVNSKSTSERESITAADEKQATKDQSRPKTTPQKLRTSRAKPRKGSGRMQPGLPTVTAQ</sequence>